<dbReference type="InterPro" id="IPR011050">
    <property type="entry name" value="Pectin_lyase_fold/virulence"/>
</dbReference>
<evidence type="ECO:0000256" key="5">
    <source>
        <dbReference type="ARBA" id="ARBA00023273"/>
    </source>
</evidence>
<dbReference type="Pfam" id="PF22544">
    <property type="entry name" value="HYDIN_VesB_CFA65-like_Ig"/>
    <property type="match status" value="1"/>
</dbReference>
<evidence type="ECO:0000259" key="6">
    <source>
        <dbReference type="Pfam" id="PF13229"/>
    </source>
</evidence>
<dbReference type="InterPro" id="IPR039448">
    <property type="entry name" value="Beta_helix"/>
</dbReference>
<keyword evidence="5" id="KW-0966">Cell projection</keyword>
<evidence type="ECO:0000256" key="3">
    <source>
        <dbReference type="ARBA" id="ARBA00022490"/>
    </source>
</evidence>
<dbReference type="AlphaFoldDB" id="A0A0S8FP13"/>
<feature type="domain" description="Right handed beta helix" evidence="6">
    <location>
        <begin position="124"/>
        <end position="242"/>
    </location>
</feature>
<dbReference type="InterPro" id="IPR006626">
    <property type="entry name" value="PbH1"/>
</dbReference>
<sequence length="651" mass="68996">MLKSFMLVTILAGIFAILGADTIPGGDVSGTWYAVNSPYYINGHITLQTNDTLTIEPSVEVNFLGSYYFMVNGLLSAVGTETDSIVFTAGTSWWGLHFLNAPDSSHLQYCVLEEAYAFIYSVVFCYNSNPVISHCRISNSIASQEGGGITLYNSNPEIAYCDITGNTGLRGGGIRCHGGSTPSVSHCTISGNSVGAGLYGGGITIEGGSHPVIDSCIIIDNHAVHGGGIAVLDGGSCTITNCIVKANSAHVSSTCNGGGIYIDSPGGFVTVTSAVIEDCYSTDNGGGIFIQSADSVFLVRGIIDNNYSGELGGAIYTIDCSDLFIDHCDVVNNRGAYSPTGILLNGPTALTLTNCIFRNQDWYDIYFENYTSAVVTYSDFYEWGGGGGPFGGNPPAGLGTLVQTNYNGDSCDVYYNILMDPLFEDFLNGDYHLSDSSSCIDAGDPASSYDPDSTIADMGCYFFDQRMPSIALSTTALNFGGVTVGQSVDLSFVIYNLGDGNLRVSDISNNLAVFVHNWNPLDSIVPPGDSLEVMVTFTPDDTIAFNDTCWIDNNDTLCCVNLTGQGLPTGVTEGALAVPTAFALRQPLPNPCKSFTKIQFELPEASAVALSVYDVSGRLVSQLINGSYDAGFYEARFDAFNAVSRCHSPTP</sequence>
<evidence type="ECO:0000313" key="9">
    <source>
        <dbReference type="Proteomes" id="UP000051373"/>
    </source>
</evidence>
<proteinExistence type="predicted"/>
<evidence type="ECO:0000259" key="7">
    <source>
        <dbReference type="Pfam" id="PF22544"/>
    </source>
</evidence>
<dbReference type="InterPro" id="IPR012334">
    <property type="entry name" value="Pectin_lyas_fold"/>
</dbReference>
<feature type="domain" description="HYDIN/VesB/CFA65-like Ig-like" evidence="7">
    <location>
        <begin position="468"/>
        <end position="555"/>
    </location>
</feature>
<evidence type="ECO:0000256" key="4">
    <source>
        <dbReference type="ARBA" id="ARBA00023069"/>
    </source>
</evidence>
<dbReference type="GO" id="GO:0005737">
    <property type="term" value="C:cytoplasm"/>
    <property type="evidence" value="ECO:0007669"/>
    <property type="project" value="UniProtKB-SubCell"/>
</dbReference>
<comment type="subcellular location">
    <subcellularLocation>
        <location evidence="1">Cell projection</location>
        <location evidence="1">Cilium</location>
    </subcellularLocation>
    <subcellularLocation>
        <location evidence="2">Cytoplasm</location>
    </subcellularLocation>
</comment>
<dbReference type="InterPro" id="IPR013783">
    <property type="entry name" value="Ig-like_fold"/>
</dbReference>
<protein>
    <submittedName>
        <fullName evidence="8">Uncharacterized protein</fullName>
    </submittedName>
</protein>
<dbReference type="Proteomes" id="UP000051373">
    <property type="component" value="Unassembled WGS sequence"/>
</dbReference>
<dbReference type="Pfam" id="PF13229">
    <property type="entry name" value="Beta_helix"/>
    <property type="match status" value="1"/>
</dbReference>
<dbReference type="EMBL" id="LJUJ01000059">
    <property type="protein sequence ID" value="KPK62017.1"/>
    <property type="molecule type" value="Genomic_DNA"/>
</dbReference>
<gene>
    <name evidence="8" type="ORF">AMJ83_11780</name>
</gene>
<dbReference type="SMART" id="SM00710">
    <property type="entry name" value="PbH1"/>
    <property type="match status" value="7"/>
</dbReference>
<keyword evidence="3" id="KW-0963">Cytoplasm</keyword>
<dbReference type="InterPro" id="IPR053879">
    <property type="entry name" value="HYDIN_VesB_CFA65-like_Ig"/>
</dbReference>
<evidence type="ECO:0000256" key="1">
    <source>
        <dbReference type="ARBA" id="ARBA00004138"/>
    </source>
</evidence>
<dbReference type="Gene3D" id="2.160.20.10">
    <property type="entry name" value="Single-stranded right-handed beta-helix, Pectin lyase-like"/>
    <property type="match status" value="2"/>
</dbReference>
<keyword evidence="4" id="KW-0969">Cilium</keyword>
<dbReference type="PANTHER" id="PTHR11319">
    <property type="entry name" value="G PROTEIN-COUPLED RECEPTOR-RELATED"/>
    <property type="match status" value="1"/>
</dbReference>
<evidence type="ECO:0000313" key="8">
    <source>
        <dbReference type="EMBL" id="KPK62017.1"/>
    </source>
</evidence>
<dbReference type="SUPFAM" id="SSF51126">
    <property type="entry name" value="Pectin lyase-like"/>
    <property type="match status" value="2"/>
</dbReference>
<reference evidence="8 9" key="1">
    <citation type="journal article" date="2015" name="Microbiome">
        <title>Genomic resolution of linkages in carbon, nitrogen, and sulfur cycling among widespread estuary sediment bacteria.</title>
        <authorList>
            <person name="Baker B.J."/>
            <person name="Lazar C.S."/>
            <person name="Teske A.P."/>
            <person name="Dick G.J."/>
        </authorList>
    </citation>
    <scope>NUCLEOTIDE SEQUENCE [LARGE SCALE GENOMIC DNA]</scope>
    <source>
        <strain evidence="8">SM23_42</strain>
    </source>
</reference>
<organism evidence="8 9">
    <name type="scientific">candidate division WOR_3 bacterium SM23_42</name>
    <dbReference type="NCBI Taxonomy" id="1703779"/>
    <lineage>
        <taxon>Bacteria</taxon>
        <taxon>Bacteria division WOR-3</taxon>
    </lineage>
</organism>
<dbReference type="STRING" id="1703779.AMJ83_11780"/>
<dbReference type="Gene3D" id="2.60.40.10">
    <property type="entry name" value="Immunoglobulins"/>
    <property type="match status" value="1"/>
</dbReference>
<dbReference type="PANTHER" id="PTHR11319:SF35">
    <property type="entry name" value="OUTER MEMBRANE PROTEIN PMPC-RELATED"/>
    <property type="match status" value="1"/>
</dbReference>
<accession>A0A0S8FP13</accession>
<name>A0A0S8FP13_UNCW3</name>
<evidence type="ECO:0000256" key="2">
    <source>
        <dbReference type="ARBA" id="ARBA00004496"/>
    </source>
</evidence>
<dbReference type="Gene3D" id="2.60.40.4070">
    <property type="match status" value="1"/>
</dbReference>
<comment type="caution">
    <text evidence="8">The sequence shown here is derived from an EMBL/GenBank/DDBJ whole genome shotgun (WGS) entry which is preliminary data.</text>
</comment>